<evidence type="ECO:0000256" key="2">
    <source>
        <dbReference type="ARBA" id="ARBA00004496"/>
    </source>
</evidence>
<dbReference type="PANTHER" id="PTHR43814:SF1">
    <property type="entry name" value="ARGININOSUCCINATE LYASE"/>
    <property type="match status" value="1"/>
</dbReference>
<gene>
    <name evidence="9 13" type="primary">argH</name>
    <name evidence="13" type="ORF">VIM7927_03541</name>
</gene>
<dbReference type="InterPro" id="IPR009049">
    <property type="entry name" value="Argininosuccinate_lyase"/>
</dbReference>
<dbReference type="GO" id="GO:0005829">
    <property type="term" value="C:cytosol"/>
    <property type="evidence" value="ECO:0007669"/>
    <property type="project" value="TreeGrafter"/>
</dbReference>
<dbReference type="Gene3D" id="1.10.275.10">
    <property type="entry name" value="Fumarase/aspartase (N-terminal domain)"/>
    <property type="match status" value="1"/>
</dbReference>
<dbReference type="PRINTS" id="PR00149">
    <property type="entry name" value="FUMRATELYASE"/>
</dbReference>
<dbReference type="NCBIfam" id="NF008964">
    <property type="entry name" value="PRK12308.1"/>
    <property type="match status" value="1"/>
</dbReference>
<accession>A0A1Y6J1M3</accession>
<evidence type="ECO:0000256" key="6">
    <source>
        <dbReference type="ARBA" id="ARBA00022571"/>
    </source>
</evidence>
<protein>
    <recommendedName>
        <fullName evidence="9 10">Argininosuccinate lyase</fullName>
        <shortName evidence="9">ASAL</shortName>
        <ecNumber evidence="9 10">4.3.2.1</ecNumber>
    </recommendedName>
    <alternativeName>
        <fullName evidence="9">Arginosuccinase</fullName>
    </alternativeName>
</protein>
<proteinExistence type="inferred from homology"/>
<dbReference type="Gene3D" id="1.20.200.10">
    <property type="entry name" value="Fumarase/aspartase (Central domain)"/>
    <property type="match status" value="1"/>
</dbReference>
<evidence type="ECO:0000259" key="12">
    <source>
        <dbReference type="Pfam" id="PF14698"/>
    </source>
</evidence>
<dbReference type="InterPro" id="IPR029419">
    <property type="entry name" value="Arg_succ_lyase_C"/>
</dbReference>
<evidence type="ECO:0000313" key="13">
    <source>
        <dbReference type="EMBL" id="SMS02223.1"/>
    </source>
</evidence>
<dbReference type="PANTHER" id="PTHR43814">
    <property type="entry name" value="ARGININOSUCCINATE LYASE"/>
    <property type="match status" value="1"/>
</dbReference>
<comment type="similarity">
    <text evidence="4">In the N-terminal section; belongs to the lyase 1 family. Argininosuccinate lyase subfamily.</text>
</comment>
<organism evidence="13 14">
    <name type="scientific">Vibrio mangrovi</name>
    <dbReference type="NCBI Taxonomy" id="474394"/>
    <lineage>
        <taxon>Bacteria</taxon>
        <taxon>Pseudomonadati</taxon>
        <taxon>Pseudomonadota</taxon>
        <taxon>Gammaproteobacteria</taxon>
        <taxon>Vibrionales</taxon>
        <taxon>Vibrionaceae</taxon>
        <taxon>Vibrio</taxon>
    </lineage>
</organism>
<name>A0A1Y6J1M3_9VIBR</name>
<evidence type="ECO:0000256" key="8">
    <source>
        <dbReference type="ARBA" id="ARBA00023239"/>
    </source>
</evidence>
<dbReference type="InterPro" id="IPR008948">
    <property type="entry name" value="L-Aspartase-like"/>
</dbReference>
<comment type="subcellular location">
    <subcellularLocation>
        <location evidence="2 9">Cytoplasm</location>
    </subcellularLocation>
</comment>
<dbReference type="FunFam" id="1.20.200.10:FF:000006">
    <property type="entry name" value="Argininosuccinate lyase"/>
    <property type="match status" value="1"/>
</dbReference>
<comment type="catalytic activity">
    <reaction evidence="1 9">
        <text>2-(N(omega)-L-arginino)succinate = fumarate + L-arginine</text>
        <dbReference type="Rhea" id="RHEA:24020"/>
        <dbReference type="ChEBI" id="CHEBI:29806"/>
        <dbReference type="ChEBI" id="CHEBI:32682"/>
        <dbReference type="ChEBI" id="CHEBI:57472"/>
        <dbReference type="EC" id="4.3.2.1"/>
    </reaction>
</comment>
<evidence type="ECO:0000256" key="5">
    <source>
        <dbReference type="ARBA" id="ARBA00022490"/>
    </source>
</evidence>
<dbReference type="CDD" id="cd01359">
    <property type="entry name" value="Argininosuccinate_lyase"/>
    <property type="match status" value="1"/>
</dbReference>
<dbReference type="InterPro" id="IPR024083">
    <property type="entry name" value="Fumarase/histidase_N"/>
</dbReference>
<evidence type="ECO:0000313" key="14">
    <source>
        <dbReference type="Proteomes" id="UP000196125"/>
    </source>
</evidence>
<evidence type="ECO:0000259" key="11">
    <source>
        <dbReference type="Pfam" id="PF00206"/>
    </source>
</evidence>
<evidence type="ECO:0000256" key="4">
    <source>
        <dbReference type="ARBA" id="ARBA00005552"/>
    </source>
</evidence>
<dbReference type="FunFam" id="1.10.40.30:FF:000001">
    <property type="entry name" value="Argininosuccinate lyase"/>
    <property type="match status" value="1"/>
</dbReference>
<dbReference type="PROSITE" id="PS00163">
    <property type="entry name" value="FUMARATE_LYASES"/>
    <property type="match status" value="1"/>
</dbReference>
<dbReference type="PRINTS" id="PR00145">
    <property type="entry name" value="ARGSUCLYASE"/>
</dbReference>
<dbReference type="AlphaFoldDB" id="A0A1Y6J1M3"/>
<dbReference type="NCBIfam" id="TIGR00838">
    <property type="entry name" value="argH"/>
    <property type="match status" value="1"/>
</dbReference>
<dbReference type="GO" id="GO:0042450">
    <property type="term" value="P:L-arginine biosynthetic process via ornithine"/>
    <property type="evidence" value="ECO:0007669"/>
    <property type="project" value="UniProtKB-UniRule"/>
</dbReference>
<feature type="domain" description="Fumarate lyase N-terminal" evidence="11">
    <location>
        <begin position="6"/>
        <end position="301"/>
    </location>
</feature>
<dbReference type="SUPFAM" id="SSF48557">
    <property type="entry name" value="L-aspartase-like"/>
    <property type="match status" value="1"/>
</dbReference>
<sequence length="460" mass="50991">MALWGGRFTQAADTRFKDFNDSLRFDYRLAEQDIVGSIAWSKALLSVNVLTKEEQQNLEAALNELKESVVADPEQILSSDAEDIHSWVEQQLINRVGDLGKKLHTGRSRNDQVATDLKLWCRAQGELLLDALLRLQNKMVDVARENQATVLPGYTHLQRAQPVTFAHWCLAYLEMFERDESRLKDALQRLNTCPLGSGALAGTAYPIDREQLAQSLDFGRATRNSLDSVSDRDHVMELMSVASISMLHLSRLAEDLIFYNSGEAGFIELADTVTSGSSLMPQKKNPDALELIRGKTGRVYGALAGMMMTVKALPLAYNKDMQEDKEGLFDALDTWYDCIEMTALCFEGIQINGERTLEAAKQGYANATELADYLVAKGIPFREAHHIVGVAVVGAIAKGCALEELSLDELREFSAVIDEDVYEVLTIESCLKQRCALGGVSPAQVSHAVEQAQQRLDNKD</sequence>
<dbReference type="GO" id="GO:0004056">
    <property type="term" value="F:argininosuccinate lyase activity"/>
    <property type="evidence" value="ECO:0007669"/>
    <property type="project" value="UniProtKB-UniRule"/>
</dbReference>
<dbReference type="InterPro" id="IPR020557">
    <property type="entry name" value="Fumarate_lyase_CS"/>
</dbReference>
<dbReference type="EC" id="4.3.2.1" evidence="9 10"/>
<keyword evidence="8 9" id="KW-0456">Lyase</keyword>
<keyword evidence="6 9" id="KW-0055">Arginine biosynthesis</keyword>
<evidence type="ECO:0000256" key="7">
    <source>
        <dbReference type="ARBA" id="ARBA00022605"/>
    </source>
</evidence>
<dbReference type="InterPro" id="IPR022761">
    <property type="entry name" value="Fumarate_lyase_N"/>
</dbReference>
<comment type="pathway">
    <text evidence="3 9">Amino-acid biosynthesis; L-arginine biosynthesis; L-arginine from L-ornithine and carbamoyl phosphate: step 3/3.</text>
</comment>
<comment type="similarity">
    <text evidence="9">Belongs to the lyase 1 family. Argininosuccinate lyase subfamily.</text>
</comment>
<feature type="domain" description="Argininosuccinate lyase C-terminal" evidence="12">
    <location>
        <begin position="364"/>
        <end position="431"/>
    </location>
</feature>
<evidence type="ECO:0000256" key="3">
    <source>
        <dbReference type="ARBA" id="ARBA00004941"/>
    </source>
</evidence>
<keyword evidence="5 9" id="KW-0963">Cytoplasm</keyword>
<evidence type="ECO:0000256" key="9">
    <source>
        <dbReference type="HAMAP-Rule" id="MF_00006"/>
    </source>
</evidence>
<dbReference type="EMBL" id="FXXI01000009">
    <property type="protein sequence ID" value="SMS02223.1"/>
    <property type="molecule type" value="Genomic_DNA"/>
</dbReference>
<dbReference type="Proteomes" id="UP000196125">
    <property type="component" value="Unassembled WGS sequence"/>
</dbReference>
<dbReference type="HAMAP" id="MF_00006">
    <property type="entry name" value="Arg_succ_lyase"/>
    <property type="match status" value="1"/>
</dbReference>
<dbReference type="Gene3D" id="1.10.40.30">
    <property type="entry name" value="Fumarase/aspartase (C-terminal domain)"/>
    <property type="match status" value="1"/>
</dbReference>
<dbReference type="Pfam" id="PF00206">
    <property type="entry name" value="Lyase_1"/>
    <property type="match status" value="1"/>
</dbReference>
<dbReference type="Pfam" id="PF14698">
    <property type="entry name" value="ASL_C2"/>
    <property type="match status" value="1"/>
</dbReference>
<evidence type="ECO:0000256" key="1">
    <source>
        <dbReference type="ARBA" id="ARBA00000985"/>
    </source>
</evidence>
<dbReference type="UniPathway" id="UPA00068">
    <property type="reaction ID" value="UER00114"/>
</dbReference>
<keyword evidence="7 9" id="KW-0028">Amino-acid biosynthesis</keyword>
<dbReference type="InterPro" id="IPR000362">
    <property type="entry name" value="Fumarate_lyase_fam"/>
</dbReference>
<evidence type="ECO:0000256" key="10">
    <source>
        <dbReference type="NCBIfam" id="TIGR00838"/>
    </source>
</evidence>
<reference evidence="13 14" key="1">
    <citation type="submission" date="2017-05" db="EMBL/GenBank/DDBJ databases">
        <authorList>
            <person name="Song R."/>
            <person name="Chenine A.L."/>
            <person name="Ruprecht R.M."/>
        </authorList>
    </citation>
    <scope>NUCLEOTIDE SEQUENCE [LARGE SCALE GENOMIC DNA]</scope>
    <source>
        <strain evidence="13 14">CECT 7927</strain>
    </source>
</reference>